<accession>A0A5R8QE15</accession>
<comment type="caution">
    <text evidence="2">The sequence shown here is derived from an EMBL/GenBank/DDBJ whole genome shotgun (WGS) entry which is preliminary data.</text>
</comment>
<name>A0A5R8QE15_9FIRM</name>
<reference evidence="2 3" key="1">
    <citation type="submission" date="2019-05" db="EMBL/GenBank/DDBJ databases">
        <title>Culicoidintestinum kansasii gen. nov., sp. nov. from the gastrointestinal tract of the biting midge, Culicoides sonorensis.</title>
        <authorList>
            <person name="Neupane S."/>
            <person name="Ghosh A."/>
            <person name="Gunther S."/>
            <person name="Martin K."/>
            <person name="Zurek L."/>
        </authorList>
    </citation>
    <scope>NUCLEOTIDE SEQUENCE [LARGE SCALE GENOMIC DNA]</scope>
    <source>
        <strain evidence="2 3">CS-1</strain>
    </source>
</reference>
<dbReference type="EMBL" id="VBWP01000003">
    <property type="protein sequence ID" value="TLG75428.1"/>
    <property type="molecule type" value="Genomic_DNA"/>
</dbReference>
<evidence type="ECO:0000313" key="2">
    <source>
        <dbReference type="EMBL" id="TLG75428.1"/>
    </source>
</evidence>
<dbReference type="AlphaFoldDB" id="A0A5R8QE15"/>
<dbReference type="Pfam" id="PF00903">
    <property type="entry name" value="Glyoxalase"/>
    <property type="match status" value="1"/>
</dbReference>
<gene>
    <name evidence="2" type="ORF">FEZ08_05095</name>
</gene>
<dbReference type="OrthoDB" id="9815599at2"/>
<dbReference type="PROSITE" id="PS51819">
    <property type="entry name" value="VOC"/>
    <property type="match status" value="1"/>
</dbReference>
<protein>
    <submittedName>
        <fullName evidence="2">VOC family protein</fullName>
    </submittedName>
</protein>
<dbReference type="CDD" id="cd06587">
    <property type="entry name" value="VOC"/>
    <property type="match status" value="1"/>
</dbReference>
<evidence type="ECO:0000313" key="3">
    <source>
        <dbReference type="Proteomes" id="UP000306912"/>
    </source>
</evidence>
<proteinExistence type="predicted"/>
<dbReference type="InterPro" id="IPR037523">
    <property type="entry name" value="VOC_core"/>
</dbReference>
<feature type="domain" description="VOC" evidence="1">
    <location>
        <begin position="8"/>
        <end position="116"/>
    </location>
</feature>
<dbReference type="InParanoid" id="A0A5R8QE15"/>
<evidence type="ECO:0000259" key="1">
    <source>
        <dbReference type="PROSITE" id="PS51819"/>
    </source>
</evidence>
<dbReference type="InterPro" id="IPR004360">
    <property type="entry name" value="Glyas_Fos-R_dOase_dom"/>
</dbReference>
<organism evidence="2 3">
    <name type="scientific">Culicoidibacter larvae</name>
    <dbReference type="NCBI Taxonomy" id="2579976"/>
    <lineage>
        <taxon>Bacteria</taxon>
        <taxon>Bacillati</taxon>
        <taxon>Bacillota</taxon>
        <taxon>Culicoidibacteria</taxon>
        <taxon>Culicoidibacterales</taxon>
        <taxon>Culicoidibacteraceae</taxon>
        <taxon>Culicoidibacter</taxon>
    </lineage>
</organism>
<keyword evidence="3" id="KW-1185">Reference proteome</keyword>
<sequence>MKRRIIMEFSGICIMTDDAPRLVEFYKTVFQIEPFVEGSHYDFGKIAIYDPGDVEVVKTKNIWLQCFTVDIDALYERLLQEIPGVEIITPPQRRPWGAYSFQFADPDGNKIAVAQQDNYQEE</sequence>
<dbReference type="Gene3D" id="3.10.180.10">
    <property type="entry name" value="2,3-Dihydroxybiphenyl 1,2-Dioxygenase, domain 1"/>
    <property type="match status" value="1"/>
</dbReference>
<dbReference type="SUPFAM" id="SSF54593">
    <property type="entry name" value="Glyoxalase/Bleomycin resistance protein/Dihydroxybiphenyl dioxygenase"/>
    <property type="match status" value="1"/>
</dbReference>
<dbReference type="InterPro" id="IPR029068">
    <property type="entry name" value="Glyas_Bleomycin-R_OHBP_Dase"/>
</dbReference>
<dbReference type="Proteomes" id="UP000306912">
    <property type="component" value="Unassembled WGS sequence"/>
</dbReference>